<evidence type="ECO:0000256" key="10">
    <source>
        <dbReference type="ARBA" id="ARBA00038489"/>
    </source>
</evidence>
<evidence type="ECO:0000256" key="11">
    <source>
        <dbReference type="ARBA" id="ARBA00042639"/>
    </source>
</evidence>
<keyword evidence="5" id="KW-0049">Antioxidant</keyword>
<dbReference type="Pfam" id="PF00578">
    <property type="entry name" value="AhpC-TSA"/>
    <property type="match status" value="1"/>
</dbReference>
<dbReference type="InterPro" id="IPR013766">
    <property type="entry name" value="Thioredoxin_domain"/>
</dbReference>
<dbReference type="PANTHER" id="PTHR42801">
    <property type="entry name" value="THIOREDOXIN-DEPENDENT PEROXIDE REDUCTASE"/>
    <property type="match status" value="1"/>
</dbReference>
<evidence type="ECO:0000256" key="2">
    <source>
        <dbReference type="ARBA" id="ARBA00011245"/>
    </source>
</evidence>
<evidence type="ECO:0000313" key="14">
    <source>
        <dbReference type="EMBL" id="ABS78051.2"/>
    </source>
</evidence>
<dbReference type="EC" id="1.11.1.24" evidence="3"/>
<dbReference type="GO" id="GO:0034599">
    <property type="term" value="P:cellular response to oxidative stress"/>
    <property type="evidence" value="ECO:0007669"/>
    <property type="project" value="TreeGrafter"/>
</dbReference>
<dbReference type="PANTHER" id="PTHR42801:SF4">
    <property type="entry name" value="AHPC_TSA FAMILY PROTEIN"/>
    <property type="match status" value="1"/>
</dbReference>
<protein>
    <recommendedName>
        <fullName evidence="3">thioredoxin-dependent peroxiredoxin</fullName>
        <ecNumber evidence="3">1.11.1.24</ecNumber>
    </recommendedName>
    <alternativeName>
        <fullName evidence="9">Thioredoxin peroxidase</fullName>
    </alternativeName>
    <alternativeName>
        <fullName evidence="11">Thioredoxin-dependent peroxiredoxin Bcp</fullName>
    </alternativeName>
</protein>
<comment type="subunit">
    <text evidence="2">Monomer.</text>
</comment>
<sequence>MPYLIPYCKFDSTFSQFLLRRKTMSIEVGQKAPIFTLPTDEGEMLSLDDLKGKKVILYFYPKDDTPGCTKEACGFRDVWSQLSKAGAVVLGISKDSVKAHQSFKQKYNLPFTLLSDKDNTVCEQYGVMVDKNRFGKKYKGIERTTFLIDEEGVISAVWPKVKVDGHVAEVVGRL</sequence>
<dbReference type="InterPro" id="IPR000866">
    <property type="entry name" value="AhpC/TSA"/>
</dbReference>
<evidence type="ECO:0000256" key="7">
    <source>
        <dbReference type="ARBA" id="ARBA00023157"/>
    </source>
</evidence>
<dbReference type="GO" id="GO:0008379">
    <property type="term" value="F:thioredoxin peroxidase activity"/>
    <property type="evidence" value="ECO:0007669"/>
    <property type="project" value="TreeGrafter"/>
</dbReference>
<evidence type="ECO:0000313" key="15">
    <source>
        <dbReference type="Proteomes" id="UP000008555"/>
    </source>
</evidence>
<proteinExistence type="inferred from homology"/>
<organism evidence="14 15">
    <name type="scientific">Coxiella burnetii (strain Dugway 5J108-111)</name>
    <dbReference type="NCBI Taxonomy" id="434922"/>
    <lineage>
        <taxon>Bacteria</taxon>
        <taxon>Pseudomonadati</taxon>
        <taxon>Pseudomonadota</taxon>
        <taxon>Gammaproteobacteria</taxon>
        <taxon>Legionellales</taxon>
        <taxon>Coxiellaceae</taxon>
        <taxon>Coxiella</taxon>
    </lineage>
</organism>
<gene>
    <name evidence="14" type="ordered locus">CBUD_1085</name>
</gene>
<dbReference type="Gene3D" id="3.40.30.10">
    <property type="entry name" value="Glutaredoxin"/>
    <property type="match status" value="1"/>
</dbReference>
<evidence type="ECO:0000259" key="13">
    <source>
        <dbReference type="PROSITE" id="PS51352"/>
    </source>
</evidence>
<dbReference type="NCBIfam" id="NF006960">
    <property type="entry name" value="PRK09437.1"/>
    <property type="match status" value="1"/>
</dbReference>
<evidence type="ECO:0000256" key="1">
    <source>
        <dbReference type="ARBA" id="ARBA00003330"/>
    </source>
</evidence>
<keyword evidence="7" id="KW-1015">Disulfide bond</keyword>
<dbReference type="Proteomes" id="UP000008555">
    <property type="component" value="Chromosome"/>
</dbReference>
<dbReference type="FunFam" id="3.40.30.10:FF:000007">
    <property type="entry name" value="Thioredoxin-dependent thiol peroxidase"/>
    <property type="match status" value="1"/>
</dbReference>
<dbReference type="HOGENOM" id="CLU_042529_14_1_6"/>
<reference evidence="14 15" key="1">
    <citation type="journal article" date="2009" name="Infect. Immun.">
        <title>Comparative genomics reveal extensive transposon-mediated genomic plasticity and diversity among potential effector proteins within the genus Coxiella.</title>
        <authorList>
            <person name="Beare P.A."/>
            <person name="Unsworth N."/>
            <person name="Andoh M."/>
            <person name="Voth D.E."/>
            <person name="Omsland A."/>
            <person name="Gilk S.D."/>
            <person name="Williams K.P."/>
            <person name="Sobral B.W."/>
            <person name="Kupko J.J.III."/>
            <person name="Porcella S.F."/>
            <person name="Samuel J.E."/>
            <person name="Heinzen R.A."/>
        </authorList>
    </citation>
    <scope>NUCLEOTIDE SEQUENCE [LARGE SCALE GENOMIC DNA]</scope>
    <source>
        <strain evidence="14 15">Dugway 5J108-111</strain>
    </source>
</reference>
<evidence type="ECO:0000256" key="4">
    <source>
        <dbReference type="ARBA" id="ARBA00022559"/>
    </source>
</evidence>
<dbReference type="KEGG" id="cbd:CBUD_1085"/>
<evidence type="ECO:0000256" key="6">
    <source>
        <dbReference type="ARBA" id="ARBA00023002"/>
    </source>
</evidence>
<dbReference type="InterPro" id="IPR050924">
    <property type="entry name" value="Peroxiredoxin_BCP/PrxQ"/>
</dbReference>
<comment type="similarity">
    <text evidence="10">Belongs to the peroxiredoxin family. BCP/PrxQ subfamily.</text>
</comment>
<evidence type="ECO:0000256" key="3">
    <source>
        <dbReference type="ARBA" id="ARBA00013017"/>
    </source>
</evidence>
<evidence type="ECO:0000256" key="9">
    <source>
        <dbReference type="ARBA" id="ARBA00032824"/>
    </source>
</evidence>
<dbReference type="AlphaFoldDB" id="A9KCG1"/>
<dbReference type="SUPFAM" id="SSF52833">
    <property type="entry name" value="Thioredoxin-like"/>
    <property type="match status" value="1"/>
</dbReference>
<evidence type="ECO:0000256" key="5">
    <source>
        <dbReference type="ARBA" id="ARBA00022862"/>
    </source>
</evidence>
<comment type="catalytic activity">
    <reaction evidence="12">
        <text>a hydroperoxide + [thioredoxin]-dithiol = an alcohol + [thioredoxin]-disulfide + H2O</text>
        <dbReference type="Rhea" id="RHEA:62620"/>
        <dbReference type="Rhea" id="RHEA-COMP:10698"/>
        <dbReference type="Rhea" id="RHEA-COMP:10700"/>
        <dbReference type="ChEBI" id="CHEBI:15377"/>
        <dbReference type="ChEBI" id="CHEBI:29950"/>
        <dbReference type="ChEBI" id="CHEBI:30879"/>
        <dbReference type="ChEBI" id="CHEBI:35924"/>
        <dbReference type="ChEBI" id="CHEBI:50058"/>
        <dbReference type="EC" id="1.11.1.24"/>
    </reaction>
</comment>
<evidence type="ECO:0000256" key="12">
    <source>
        <dbReference type="ARBA" id="ARBA00049091"/>
    </source>
</evidence>
<comment type="function">
    <text evidence="1">Thiol-specific peroxidase that catalyzes the reduction of hydrogen peroxide and organic hydroperoxides to water and alcohols, respectively. Plays a role in cell protection against oxidative stress by detoxifying peroxides and as sensor of hydrogen peroxide-mediated signaling events.</text>
</comment>
<name>A9KCG1_COXBN</name>
<accession>A9KCG1</accession>
<keyword evidence="8" id="KW-0676">Redox-active center</keyword>
<dbReference type="EMBL" id="CP000733">
    <property type="protein sequence ID" value="ABS78051.2"/>
    <property type="molecule type" value="Genomic_DNA"/>
</dbReference>
<dbReference type="PROSITE" id="PS51352">
    <property type="entry name" value="THIOREDOXIN_2"/>
    <property type="match status" value="1"/>
</dbReference>
<dbReference type="GO" id="GO:0045454">
    <property type="term" value="P:cell redox homeostasis"/>
    <property type="evidence" value="ECO:0007669"/>
    <property type="project" value="TreeGrafter"/>
</dbReference>
<evidence type="ECO:0000256" key="8">
    <source>
        <dbReference type="ARBA" id="ARBA00023284"/>
    </source>
</evidence>
<feature type="domain" description="Thioredoxin" evidence="13">
    <location>
        <begin position="26"/>
        <end position="174"/>
    </location>
</feature>
<dbReference type="CDD" id="cd03017">
    <property type="entry name" value="PRX_BCP"/>
    <property type="match status" value="1"/>
</dbReference>
<keyword evidence="6 14" id="KW-0560">Oxidoreductase</keyword>
<dbReference type="InterPro" id="IPR036249">
    <property type="entry name" value="Thioredoxin-like_sf"/>
</dbReference>
<keyword evidence="4 14" id="KW-0575">Peroxidase</keyword>
<dbReference type="GO" id="GO:0005737">
    <property type="term" value="C:cytoplasm"/>
    <property type="evidence" value="ECO:0007669"/>
    <property type="project" value="TreeGrafter"/>
</dbReference>